<reference evidence="2 3" key="1">
    <citation type="submission" date="2016-08" db="EMBL/GenBank/DDBJ databases">
        <title>Genome-based comparison of Moorella thermoacetic strains.</title>
        <authorList>
            <person name="Poehlein A."/>
            <person name="Bengelsdorf F.R."/>
            <person name="Esser C."/>
            <person name="Duerre P."/>
            <person name="Daniel R."/>
        </authorList>
    </citation>
    <scope>NUCLEOTIDE SEQUENCE [LARGE SCALE GENOMIC DNA]</scope>
    <source>
        <strain evidence="2 3">DSM 21394</strain>
    </source>
</reference>
<dbReference type="OrthoDB" id="9800356at2"/>
<name>A0A1J5NPX0_NEOTH</name>
<dbReference type="AlphaFoldDB" id="A0A1J5NPX0"/>
<accession>A0A1J5NPX0</accession>
<dbReference type="InterPro" id="IPR028979">
    <property type="entry name" value="Ser_kin/Pase_Hpr-like_N_sf"/>
</dbReference>
<evidence type="ECO:0000259" key="1">
    <source>
        <dbReference type="Pfam" id="PF07085"/>
    </source>
</evidence>
<gene>
    <name evidence="2" type="ORF">MOTE_03090</name>
</gene>
<protein>
    <submittedName>
        <fullName evidence="2">DRTGG domain protein</fullName>
    </submittedName>
</protein>
<organism evidence="2 3">
    <name type="scientific">Neomoorella thermoacetica</name>
    <name type="common">Clostridium thermoaceticum</name>
    <dbReference type="NCBI Taxonomy" id="1525"/>
    <lineage>
        <taxon>Bacteria</taxon>
        <taxon>Bacillati</taxon>
        <taxon>Bacillota</taxon>
        <taxon>Clostridia</taxon>
        <taxon>Neomoorellales</taxon>
        <taxon>Neomoorellaceae</taxon>
        <taxon>Neomoorella</taxon>
    </lineage>
</organism>
<dbReference type="Proteomes" id="UP000182811">
    <property type="component" value="Unassembled WGS sequence"/>
</dbReference>
<sequence length="112" mass="11881">MTIRDIAARLNLQVLAGEKALEREVSGGYCTDLISDFMANGKPGCLWLTIQTHMNVVAAALLTEAAGVVLTGGRQVSPGVCQKAEVEGLPLLSFPCTTFEAAGELYLLLNDK</sequence>
<dbReference type="EMBL" id="MDDC01000002">
    <property type="protein sequence ID" value="OIQ61233.1"/>
    <property type="molecule type" value="Genomic_DNA"/>
</dbReference>
<comment type="caution">
    <text evidence="2">The sequence shown here is derived from an EMBL/GenBank/DDBJ whole genome shotgun (WGS) entry which is preliminary data.</text>
</comment>
<evidence type="ECO:0000313" key="3">
    <source>
        <dbReference type="Proteomes" id="UP000182811"/>
    </source>
</evidence>
<dbReference type="SUPFAM" id="SSF75138">
    <property type="entry name" value="HprK N-terminal domain-like"/>
    <property type="match status" value="1"/>
</dbReference>
<dbReference type="Gene3D" id="3.40.1390.20">
    <property type="entry name" value="HprK N-terminal domain-like"/>
    <property type="match status" value="1"/>
</dbReference>
<proteinExistence type="predicted"/>
<dbReference type="Pfam" id="PF07085">
    <property type="entry name" value="DRTGG"/>
    <property type="match status" value="1"/>
</dbReference>
<feature type="domain" description="DRTGG" evidence="1">
    <location>
        <begin position="5"/>
        <end position="104"/>
    </location>
</feature>
<dbReference type="InterPro" id="IPR010766">
    <property type="entry name" value="DRTGG"/>
</dbReference>
<evidence type="ECO:0000313" key="2">
    <source>
        <dbReference type="EMBL" id="OIQ61233.1"/>
    </source>
</evidence>